<evidence type="ECO:0000256" key="2">
    <source>
        <dbReference type="ARBA" id="ARBA00022525"/>
    </source>
</evidence>
<keyword evidence="3" id="KW-0272">Extracellular matrix</keyword>
<dbReference type="SUPFAM" id="SSF53300">
    <property type="entry name" value="vWA-like"/>
    <property type="match status" value="2"/>
</dbReference>
<accession>S4RVC7</accession>
<dbReference type="HOGENOM" id="CLU_008905_7_3_1"/>
<keyword evidence="5" id="KW-0677">Repeat</keyword>
<evidence type="ECO:0000256" key="6">
    <source>
        <dbReference type="ARBA" id="ARBA00022889"/>
    </source>
</evidence>
<dbReference type="FunFam" id="3.40.50.410:FF:000003">
    <property type="entry name" value="Collagen type VI alpha 3 chain"/>
    <property type="match status" value="1"/>
</dbReference>
<evidence type="ECO:0000259" key="8">
    <source>
        <dbReference type="PROSITE" id="PS50234"/>
    </source>
</evidence>
<dbReference type="PANTHER" id="PTHR24020">
    <property type="entry name" value="COLLAGEN ALPHA"/>
    <property type="match status" value="1"/>
</dbReference>
<dbReference type="GO" id="GO:0005581">
    <property type="term" value="C:collagen trimer"/>
    <property type="evidence" value="ECO:0007669"/>
    <property type="project" value="UniProtKB-KW"/>
</dbReference>
<proteinExistence type="predicted"/>
<reference evidence="9" key="2">
    <citation type="submission" date="2025-09" db="UniProtKB">
        <authorList>
            <consortium name="Ensembl"/>
        </authorList>
    </citation>
    <scope>IDENTIFICATION</scope>
</reference>
<dbReference type="OMA" id="IAHNCER"/>
<sequence length="421" mass="46319">PGCQHVPKADVLYIIDGSSNMDELNFERARRFLFTMVAGFPVSADDVRVALVQLGGEPAVEFRLDTHATKSDALDAVRALQLRGGAPRLGAAIDLLRNTLLLANAGGRSPTIPQVVVILLAGKPDDDVRRAVTALRNTKAMVYAIGMHNAVDDDLRVIASDPKQHHTFRLDGPLSFPSMVRRLSEVVCAETCPFSSGAGRCSQVNEHSRHLASIRARHCPLKSTKQSAYCRMQRADIVFLVDTSYSVGPTELEMAKAFMYSLVKRFDVGRDYVHFGLAQYNVISDMEFSLTQHLDKDALLNAITAFSRKDNGDTTNIGLALSTAADNFFRRQVGSRIDQGVRQYMLVITDGESFDDITLGAKKLHALNVSVMAIGVQAETTLQRTGLSQIAKPSDFIRLVSDFHELPKIEEEITKDICPEE</sequence>
<keyword evidence="7" id="KW-0176">Collagen</keyword>
<dbReference type="GeneTree" id="ENSGT00940000163168"/>
<dbReference type="InterPro" id="IPR002035">
    <property type="entry name" value="VWF_A"/>
</dbReference>
<feature type="domain" description="VWFA" evidence="8">
    <location>
        <begin position="10"/>
        <end position="183"/>
    </location>
</feature>
<dbReference type="Pfam" id="PF00092">
    <property type="entry name" value="VWA"/>
    <property type="match status" value="2"/>
</dbReference>
<evidence type="ECO:0000256" key="7">
    <source>
        <dbReference type="ARBA" id="ARBA00023119"/>
    </source>
</evidence>
<dbReference type="PANTHER" id="PTHR24020:SF86">
    <property type="entry name" value="COLLAGEN, TYPE VI, ALPHA 4"/>
    <property type="match status" value="1"/>
</dbReference>
<evidence type="ECO:0000256" key="1">
    <source>
        <dbReference type="ARBA" id="ARBA00004498"/>
    </source>
</evidence>
<evidence type="ECO:0000256" key="3">
    <source>
        <dbReference type="ARBA" id="ARBA00022530"/>
    </source>
</evidence>
<organism evidence="9">
    <name type="scientific">Petromyzon marinus</name>
    <name type="common">Sea lamprey</name>
    <dbReference type="NCBI Taxonomy" id="7757"/>
    <lineage>
        <taxon>Eukaryota</taxon>
        <taxon>Metazoa</taxon>
        <taxon>Chordata</taxon>
        <taxon>Craniata</taxon>
        <taxon>Vertebrata</taxon>
        <taxon>Cyclostomata</taxon>
        <taxon>Hyperoartia</taxon>
        <taxon>Petromyzontiformes</taxon>
        <taxon>Petromyzontidae</taxon>
        <taxon>Petromyzon</taxon>
    </lineage>
</organism>
<evidence type="ECO:0000313" key="9">
    <source>
        <dbReference type="Ensembl" id="ENSPMAP00000009167.1"/>
    </source>
</evidence>
<dbReference type="PROSITE" id="PS50234">
    <property type="entry name" value="VWFA"/>
    <property type="match status" value="2"/>
</dbReference>
<evidence type="ECO:0000256" key="5">
    <source>
        <dbReference type="ARBA" id="ARBA00022737"/>
    </source>
</evidence>
<dbReference type="InterPro" id="IPR036465">
    <property type="entry name" value="vWFA_dom_sf"/>
</dbReference>
<keyword evidence="4" id="KW-0732">Signal</keyword>
<evidence type="ECO:0000256" key="4">
    <source>
        <dbReference type="ARBA" id="ARBA00022729"/>
    </source>
</evidence>
<dbReference type="Ensembl" id="ENSPMAT00000009207.1">
    <property type="protein sequence ID" value="ENSPMAP00000009167.1"/>
    <property type="gene ID" value="ENSPMAG00000008326.1"/>
</dbReference>
<name>S4RVC7_PETMA</name>
<dbReference type="SMART" id="SM00327">
    <property type="entry name" value="VWA"/>
    <property type="match status" value="2"/>
</dbReference>
<dbReference type="Gene3D" id="3.40.50.410">
    <property type="entry name" value="von Willebrand factor, type A domain"/>
    <property type="match status" value="2"/>
</dbReference>
<dbReference type="GO" id="GO:0007155">
    <property type="term" value="P:cell adhesion"/>
    <property type="evidence" value="ECO:0007669"/>
    <property type="project" value="UniProtKB-KW"/>
</dbReference>
<comment type="subcellular location">
    <subcellularLocation>
        <location evidence="1">Secreted</location>
        <location evidence="1">Extracellular space</location>
        <location evidence="1">Extracellular matrix</location>
    </subcellularLocation>
</comment>
<feature type="domain" description="VWFA" evidence="8">
    <location>
        <begin position="236"/>
        <end position="413"/>
    </location>
</feature>
<dbReference type="PRINTS" id="PR00453">
    <property type="entry name" value="VWFADOMAIN"/>
</dbReference>
<dbReference type="STRING" id="7757.ENSPMAP00000009167"/>
<keyword evidence="6" id="KW-0130">Cell adhesion</keyword>
<dbReference type="InterPro" id="IPR050525">
    <property type="entry name" value="ECM_Assembly_Org"/>
</dbReference>
<protein>
    <recommendedName>
        <fullName evidence="8">VWFA domain-containing protein</fullName>
    </recommendedName>
</protein>
<keyword evidence="2" id="KW-0964">Secreted</keyword>
<dbReference type="AlphaFoldDB" id="S4RVC7"/>
<reference evidence="9" key="1">
    <citation type="submission" date="2025-08" db="UniProtKB">
        <authorList>
            <consortium name="Ensembl"/>
        </authorList>
    </citation>
    <scope>IDENTIFICATION</scope>
</reference>